<feature type="coiled-coil region" evidence="2">
    <location>
        <begin position="436"/>
        <end position="471"/>
    </location>
</feature>
<dbReference type="RefSeq" id="WP_109324451.1">
    <property type="nucleotide sequence ID" value="NZ_CP029346.1"/>
</dbReference>
<dbReference type="InterPro" id="IPR055399">
    <property type="entry name" value="CC_BshC"/>
</dbReference>
<evidence type="ECO:0000256" key="2">
    <source>
        <dbReference type="HAMAP-Rule" id="MF_01867"/>
    </source>
</evidence>
<dbReference type="InterPro" id="IPR055398">
    <property type="entry name" value="Rossmann-like_BshC"/>
</dbReference>
<dbReference type="OrthoDB" id="9765151at2"/>
<dbReference type="NCBIfam" id="TIGR03998">
    <property type="entry name" value="thiol_BshC"/>
    <property type="match status" value="1"/>
</dbReference>
<dbReference type="Proteomes" id="UP000245468">
    <property type="component" value="Chromosome"/>
</dbReference>
<keyword evidence="2" id="KW-0175">Coiled coil</keyword>
<accession>A0A2S2DZW6</accession>
<evidence type="ECO:0000313" key="6">
    <source>
        <dbReference type="Proteomes" id="UP000245468"/>
    </source>
</evidence>
<reference evidence="6" key="1">
    <citation type="submission" date="2018-05" db="EMBL/GenBank/DDBJ databases">
        <title>Pseudarcicella sp. HME7025 Genome sequencing and assembly.</title>
        <authorList>
            <person name="Kim H."/>
            <person name="Kang H."/>
            <person name="Joh K."/>
        </authorList>
    </citation>
    <scope>NUCLEOTIDE SEQUENCE [LARGE SCALE GENOMIC DNA]</scope>
    <source>
        <strain evidence="6">HME7025</strain>
    </source>
</reference>
<dbReference type="Pfam" id="PF24850">
    <property type="entry name" value="CC_BshC"/>
    <property type="match status" value="1"/>
</dbReference>
<sequence>MPIQSYPLSQLSAFSSLLLDYLEEKPNLKNLYQNSPSITGFKNQLVDKKSFPASHRKVLVEVLQDQYQGVEKAPSIEKLLDDNTFTVTTGHQLNLMTGPLYVIYKIVSTINLAKQLKAAYPAYNFIPIYWMATEDHDWDEINHVHLNQSTFQWNTQQQGAVGRFNLDGIGDFLSSLPFSLPIFQQAYTQNKTLSEAVRCYMHELFGKEGLICLDADDARLKSLFLPIMEADLLDHVHEPLVEKQNQQLNDLGYKTQINARGINLFYLVDGIRERIEKQSDLFKVLNQSIQFNTEELKNELHVHPERFSPNVVLRPIYQECILPNLAYLGGPAEVAYWLQLKGIFDQHQIPYPIVLPRNFALLLPALEQKRIDKLGIQIPDLFLSEASLIRKYVLENTIYSLDFNQEIEAVNPILDQMVLKAKQVDPTLEGSIMAERQRWINGLDRMAKKLKRAEERNHETAIRQIQQVKARLFPHGNWQERYDNLLDYYLEKPSLIQDLLDSFDPLNFELYVIPIKPSNA</sequence>
<evidence type="ECO:0000313" key="5">
    <source>
        <dbReference type="EMBL" id="AWL10297.1"/>
    </source>
</evidence>
<keyword evidence="1 2" id="KW-0436">Ligase</keyword>
<feature type="domain" description="Bacillithiol biosynthesis BshC C-terminal coiled-coil" evidence="4">
    <location>
        <begin position="361"/>
        <end position="513"/>
    </location>
</feature>
<keyword evidence="6" id="KW-1185">Reference proteome</keyword>
<comment type="similarity">
    <text evidence="2">Belongs to the BshC family.</text>
</comment>
<dbReference type="AlphaFoldDB" id="A0A2S2DZW6"/>
<dbReference type="InterPro" id="IPR011199">
    <property type="entry name" value="Bacillithiol_biosynth_BshC"/>
</dbReference>
<feature type="domain" description="Bacillithiol biosynthesis BshC N-terminal Rossmann-like" evidence="3">
    <location>
        <begin position="7"/>
        <end position="358"/>
    </location>
</feature>
<evidence type="ECO:0000256" key="1">
    <source>
        <dbReference type="ARBA" id="ARBA00022598"/>
    </source>
</evidence>
<dbReference type="EMBL" id="CP029346">
    <property type="protein sequence ID" value="AWL10297.1"/>
    <property type="molecule type" value="Genomic_DNA"/>
</dbReference>
<dbReference type="EC" id="6.-.-.-" evidence="2"/>
<gene>
    <name evidence="2" type="primary">bshC</name>
    <name evidence="5" type="ORF">HME7025_02456</name>
</gene>
<name>A0A2S2DZW6_9BACT</name>
<dbReference type="Pfam" id="PF10079">
    <property type="entry name" value="Rossmann-like_BshC"/>
    <property type="match status" value="1"/>
</dbReference>
<evidence type="ECO:0000259" key="4">
    <source>
        <dbReference type="Pfam" id="PF24850"/>
    </source>
</evidence>
<organism evidence="5 6">
    <name type="scientific">Aquirufa nivalisilvae</name>
    <dbReference type="NCBI Taxonomy" id="2516557"/>
    <lineage>
        <taxon>Bacteria</taxon>
        <taxon>Pseudomonadati</taxon>
        <taxon>Bacteroidota</taxon>
        <taxon>Cytophagia</taxon>
        <taxon>Cytophagales</taxon>
        <taxon>Flectobacillaceae</taxon>
        <taxon>Aquirufa</taxon>
    </lineage>
</organism>
<proteinExistence type="inferred from homology"/>
<protein>
    <recommendedName>
        <fullName evidence="2">Putative cysteine ligase BshC</fullName>
        <ecNumber evidence="2">6.-.-.-</ecNumber>
    </recommendedName>
</protein>
<dbReference type="KEGG" id="psez:HME7025_02456"/>
<dbReference type="GO" id="GO:0016874">
    <property type="term" value="F:ligase activity"/>
    <property type="evidence" value="ECO:0007669"/>
    <property type="project" value="UniProtKB-UniRule"/>
</dbReference>
<dbReference type="PIRSF" id="PIRSF012535">
    <property type="entry name" value="UCP012535"/>
    <property type="match status" value="1"/>
</dbReference>
<dbReference type="HAMAP" id="MF_01867">
    <property type="entry name" value="BshC"/>
    <property type="match status" value="1"/>
</dbReference>
<evidence type="ECO:0000259" key="3">
    <source>
        <dbReference type="Pfam" id="PF10079"/>
    </source>
</evidence>